<organism evidence="3">
    <name type="scientific">mine drainage metagenome</name>
    <dbReference type="NCBI Taxonomy" id="410659"/>
    <lineage>
        <taxon>unclassified sequences</taxon>
        <taxon>metagenomes</taxon>
        <taxon>ecological metagenomes</taxon>
    </lineage>
</organism>
<dbReference type="Gene3D" id="2.60.120.260">
    <property type="entry name" value="Galactose-binding domain-like"/>
    <property type="match status" value="2"/>
</dbReference>
<dbReference type="Pfam" id="PF02018">
    <property type="entry name" value="CBM_4_9"/>
    <property type="match status" value="2"/>
</dbReference>
<protein>
    <submittedName>
        <fullName evidence="3">Endo-1,4-beta-xylanase</fullName>
    </submittedName>
</protein>
<name>T1B3F8_9ZZZZ</name>
<sequence length="300" mass="31717">MALSGLAPGATYSITGYVMLTSAETATDADFTVQSQDSGCSGGTCYTTVGQYKVPVTGTAWAKIGGTYTVSTTETSMLLYAQLVGPTTAQSFYLADVTITETAPPGGGTQNNSGLTTNFEDGGLDGWSTRSGSATLTNVSIANGPDGDTNALLITKRAANWDGPQINVSNYMYTGSDYEISVWVKLGPSATQADSLNLSLQVSNSGTPAYFTVVNNTPVPLGQWVQLTIPRFTMAYTYDPGSAYLYVQSASGTQDFEITDFTLKYLPPLTIQQNIPSIYQTLARYFPVGAAVDQLDLSGR</sequence>
<proteinExistence type="predicted"/>
<comment type="caution">
    <text evidence="3">The sequence shown here is derived from an EMBL/GenBank/DDBJ whole genome shotgun (WGS) entry which is preliminary data.</text>
</comment>
<gene>
    <name evidence="3" type="ORF">B1A_07724</name>
</gene>
<dbReference type="GO" id="GO:0016798">
    <property type="term" value="F:hydrolase activity, acting on glycosyl bonds"/>
    <property type="evidence" value="ECO:0007669"/>
    <property type="project" value="UniProtKB-KW"/>
</dbReference>
<keyword evidence="3" id="KW-0326">Glycosidase</keyword>
<keyword evidence="3" id="KW-0858">Xylan degradation</keyword>
<accession>T1B3F8</accession>
<reference evidence="3" key="1">
    <citation type="submission" date="2013-08" db="EMBL/GenBank/DDBJ databases">
        <authorList>
            <person name="Mendez C."/>
            <person name="Richter M."/>
            <person name="Ferrer M."/>
            <person name="Sanchez J."/>
        </authorList>
    </citation>
    <scope>NUCLEOTIDE SEQUENCE</scope>
</reference>
<feature type="domain" description="CBM-cenC" evidence="2">
    <location>
        <begin position="5"/>
        <end position="83"/>
    </location>
</feature>
<keyword evidence="3" id="KW-0624">Polysaccharide degradation</keyword>
<dbReference type="GO" id="GO:0045493">
    <property type="term" value="P:xylan catabolic process"/>
    <property type="evidence" value="ECO:0007669"/>
    <property type="project" value="UniProtKB-KW"/>
</dbReference>
<evidence type="ECO:0000256" key="1">
    <source>
        <dbReference type="ARBA" id="ARBA00022801"/>
    </source>
</evidence>
<dbReference type="EMBL" id="AUZX01005548">
    <property type="protein sequence ID" value="EQD67401.1"/>
    <property type="molecule type" value="Genomic_DNA"/>
</dbReference>
<keyword evidence="3" id="KW-0119">Carbohydrate metabolism</keyword>
<dbReference type="InterPro" id="IPR008979">
    <property type="entry name" value="Galactose-bd-like_sf"/>
</dbReference>
<evidence type="ECO:0000259" key="2">
    <source>
        <dbReference type="Pfam" id="PF02018"/>
    </source>
</evidence>
<reference evidence="3" key="2">
    <citation type="journal article" date="2014" name="ISME J.">
        <title>Microbial stratification in low pH oxic and suboxic macroscopic growths along an acid mine drainage.</title>
        <authorList>
            <person name="Mendez-Garcia C."/>
            <person name="Mesa V."/>
            <person name="Sprenger R.R."/>
            <person name="Richter M."/>
            <person name="Diez M.S."/>
            <person name="Solano J."/>
            <person name="Bargiela R."/>
            <person name="Golyshina O.V."/>
            <person name="Manteca A."/>
            <person name="Ramos J.L."/>
            <person name="Gallego J.R."/>
            <person name="Llorente I."/>
            <person name="Martins Dos Santos V.A."/>
            <person name="Jensen O.N."/>
            <person name="Pelaez A.I."/>
            <person name="Sanchez J."/>
            <person name="Ferrer M."/>
        </authorList>
    </citation>
    <scope>NUCLEOTIDE SEQUENCE</scope>
</reference>
<keyword evidence="1 3" id="KW-0378">Hydrolase</keyword>
<evidence type="ECO:0000313" key="3">
    <source>
        <dbReference type="EMBL" id="EQD67401.1"/>
    </source>
</evidence>
<feature type="domain" description="CBM-cenC" evidence="2">
    <location>
        <begin position="114"/>
        <end position="249"/>
    </location>
</feature>
<dbReference type="SUPFAM" id="SSF49785">
    <property type="entry name" value="Galactose-binding domain-like"/>
    <property type="match status" value="2"/>
</dbReference>
<feature type="non-terminal residue" evidence="3">
    <location>
        <position position="300"/>
    </location>
</feature>
<dbReference type="AlphaFoldDB" id="T1B3F8"/>
<dbReference type="InterPro" id="IPR003305">
    <property type="entry name" value="CenC_carb-bd"/>
</dbReference>